<feature type="compositionally biased region" description="Polar residues" evidence="1">
    <location>
        <begin position="88"/>
        <end position="105"/>
    </location>
</feature>
<keyword evidence="3" id="KW-1185">Reference proteome</keyword>
<proteinExistence type="predicted"/>
<evidence type="ECO:0000313" key="2">
    <source>
        <dbReference type="EMBL" id="KAK3361477.1"/>
    </source>
</evidence>
<evidence type="ECO:0000313" key="3">
    <source>
        <dbReference type="Proteomes" id="UP001287356"/>
    </source>
</evidence>
<reference evidence="2" key="2">
    <citation type="submission" date="2023-06" db="EMBL/GenBank/DDBJ databases">
        <authorList>
            <consortium name="Lawrence Berkeley National Laboratory"/>
            <person name="Haridas S."/>
            <person name="Hensen N."/>
            <person name="Bonometti L."/>
            <person name="Westerberg I."/>
            <person name="Brannstrom I.O."/>
            <person name="Guillou S."/>
            <person name="Cros-Aarteil S."/>
            <person name="Calhoun S."/>
            <person name="Kuo A."/>
            <person name="Mondo S."/>
            <person name="Pangilinan J."/>
            <person name="Riley R."/>
            <person name="Labutti K."/>
            <person name="Andreopoulos B."/>
            <person name="Lipzen A."/>
            <person name="Chen C."/>
            <person name="Yanf M."/>
            <person name="Daum C."/>
            <person name="Ng V."/>
            <person name="Clum A."/>
            <person name="Steindorff A."/>
            <person name="Ohm R."/>
            <person name="Martin F."/>
            <person name="Silar P."/>
            <person name="Natvig D."/>
            <person name="Lalanne C."/>
            <person name="Gautier V."/>
            <person name="Ament-Velasquez S.L."/>
            <person name="Kruys A."/>
            <person name="Hutchinson M.I."/>
            <person name="Powell A.J."/>
            <person name="Barry K."/>
            <person name="Miller A.N."/>
            <person name="Grigoriev I.V."/>
            <person name="Debuchy R."/>
            <person name="Gladieux P."/>
            <person name="Thoren M.H."/>
            <person name="Johannesson H."/>
        </authorList>
    </citation>
    <scope>NUCLEOTIDE SEQUENCE</scope>
    <source>
        <strain evidence="2">CBS 958.72</strain>
    </source>
</reference>
<sequence length="153" mass="16432">MSPLCYPTKFPFSLQKAIHNALLVAGISHPNTKMRLFAVLSALLSVCSLSVAVPTAASKIPDGLVQILDDGTIVLVPYALQVFLPRPHNSSETNTPHNTACPTTQRRPSPKSASRPRRARTCGRLTTRASTTRGRALIGGFSVGLRLRFGTVV</sequence>
<name>A0AAE0MYC4_9PEZI</name>
<comment type="caution">
    <text evidence="2">The sequence shown here is derived from an EMBL/GenBank/DDBJ whole genome shotgun (WGS) entry which is preliminary data.</text>
</comment>
<dbReference type="AlphaFoldDB" id="A0AAE0MYC4"/>
<feature type="region of interest" description="Disordered" evidence="1">
    <location>
        <begin position="87"/>
        <end position="122"/>
    </location>
</feature>
<dbReference type="Proteomes" id="UP001287356">
    <property type="component" value="Unassembled WGS sequence"/>
</dbReference>
<dbReference type="EMBL" id="JAULSN010000011">
    <property type="protein sequence ID" value="KAK3361477.1"/>
    <property type="molecule type" value="Genomic_DNA"/>
</dbReference>
<reference evidence="2" key="1">
    <citation type="journal article" date="2023" name="Mol. Phylogenet. Evol.">
        <title>Genome-scale phylogeny and comparative genomics of the fungal order Sordariales.</title>
        <authorList>
            <person name="Hensen N."/>
            <person name="Bonometti L."/>
            <person name="Westerberg I."/>
            <person name="Brannstrom I.O."/>
            <person name="Guillou S."/>
            <person name="Cros-Aarteil S."/>
            <person name="Calhoun S."/>
            <person name="Haridas S."/>
            <person name="Kuo A."/>
            <person name="Mondo S."/>
            <person name="Pangilinan J."/>
            <person name="Riley R."/>
            <person name="LaButti K."/>
            <person name="Andreopoulos B."/>
            <person name="Lipzen A."/>
            <person name="Chen C."/>
            <person name="Yan M."/>
            <person name="Daum C."/>
            <person name="Ng V."/>
            <person name="Clum A."/>
            <person name="Steindorff A."/>
            <person name="Ohm R.A."/>
            <person name="Martin F."/>
            <person name="Silar P."/>
            <person name="Natvig D.O."/>
            <person name="Lalanne C."/>
            <person name="Gautier V."/>
            <person name="Ament-Velasquez S.L."/>
            <person name="Kruys A."/>
            <person name="Hutchinson M.I."/>
            <person name="Powell A.J."/>
            <person name="Barry K."/>
            <person name="Miller A.N."/>
            <person name="Grigoriev I.V."/>
            <person name="Debuchy R."/>
            <person name="Gladieux P."/>
            <person name="Hiltunen Thoren M."/>
            <person name="Johannesson H."/>
        </authorList>
    </citation>
    <scope>NUCLEOTIDE SEQUENCE</scope>
    <source>
        <strain evidence="2">CBS 958.72</strain>
    </source>
</reference>
<accession>A0AAE0MYC4</accession>
<organism evidence="2 3">
    <name type="scientific">Lasiosphaeria ovina</name>
    <dbReference type="NCBI Taxonomy" id="92902"/>
    <lineage>
        <taxon>Eukaryota</taxon>
        <taxon>Fungi</taxon>
        <taxon>Dikarya</taxon>
        <taxon>Ascomycota</taxon>
        <taxon>Pezizomycotina</taxon>
        <taxon>Sordariomycetes</taxon>
        <taxon>Sordariomycetidae</taxon>
        <taxon>Sordariales</taxon>
        <taxon>Lasiosphaeriaceae</taxon>
        <taxon>Lasiosphaeria</taxon>
    </lineage>
</organism>
<protein>
    <submittedName>
        <fullName evidence="2">Uncharacterized protein</fullName>
    </submittedName>
</protein>
<evidence type="ECO:0000256" key="1">
    <source>
        <dbReference type="SAM" id="MobiDB-lite"/>
    </source>
</evidence>
<gene>
    <name evidence="2" type="ORF">B0T24DRAFT_641674</name>
</gene>